<evidence type="ECO:0000313" key="2">
    <source>
        <dbReference type="EMBL" id="MPM51072.1"/>
    </source>
</evidence>
<reference evidence="2" key="1">
    <citation type="submission" date="2019-08" db="EMBL/GenBank/DDBJ databases">
        <authorList>
            <person name="Kucharzyk K."/>
            <person name="Murdoch R.W."/>
            <person name="Higgins S."/>
            <person name="Loffler F."/>
        </authorList>
    </citation>
    <scope>NUCLEOTIDE SEQUENCE</scope>
</reference>
<comment type="caution">
    <text evidence="2">The sequence shown here is derived from an EMBL/GenBank/DDBJ whole genome shotgun (WGS) entry which is preliminary data.</text>
</comment>
<name>A0A645ACZ0_9ZZZZ</name>
<feature type="region of interest" description="Disordered" evidence="1">
    <location>
        <begin position="158"/>
        <end position="186"/>
    </location>
</feature>
<gene>
    <name evidence="2" type="ORF">SDC9_97818</name>
</gene>
<evidence type="ECO:0000256" key="1">
    <source>
        <dbReference type="SAM" id="MobiDB-lite"/>
    </source>
</evidence>
<protein>
    <submittedName>
        <fullName evidence="2">Uncharacterized protein</fullName>
    </submittedName>
</protein>
<accession>A0A645ACZ0</accession>
<proteinExistence type="predicted"/>
<dbReference type="EMBL" id="VSSQ01013249">
    <property type="protein sequence ID" value="MPM51072.1"/>
    <property type="molecule type" value="Genomic_DNA"/>
</dbReference>
<organism evidence="2">
    <name type="scientific">bioreactor metagenome</name>
    <dbReference type="NCBI Taxonomy" id="1076179"/>
    <lineage>
        <taxon>unclassified sequences</taxon>
        <taxon>metagenomes</taxon>
        <taxon>ecological metagenomes</taxon>
    </lineage>
</organism>
<dbReference type="AlphaFoldDB" id="A0A645ACZ0"/>
<sequence>MFFQNFLQIHRLTWSRVHHKHRPSRQSIQTGMPISRHVRPVAFYRNYVDVLCLSACRALLSPSYSLLIPHSVYNDDPPSDRLNKSHTHRELSFLSSSPQPLLQDMLVKHHDRLWQWLYDPFRKHVSPTPLPRVKHPYCSYWYGHVILPSSVERGPDAFSEEPAFHSRHPPKTSARSLQSDPLMLFH</sequence>